<dbReference type="PANTHER" id="PTHR43434:SF1">
    <property type="entry name" value="PHOSPHOGLYCOLATE PHOSPHATASE"/>
    <property type="match status" value="1"/>
</dbReference>
<evidence type="ECO:0008006" key="5">
    <source>
        <dbReference type="Google" id="ProtNLM"/>
    </source>
</evidence>
<dbReference type="PANTHER" id="PTHR43434">
    <property type="entry name" value="PHOSPHOGLYCOLATE PHOSPHATASE"/>
    <property type="match status" value="1"/>
</dbReference>
<dbReference type="EMBL" id="LOBU02000024">
    <property type="protein sequence ID" value="OKA03892.1"/>
    <property type="molecule type" value="Genomic_DNA"/>
</dbReference>
<dbReference type="GO" id="GO:0006281">
    <property type="term" value="P:DNA repair"/>
    <property type="evidence" value="ECO:0007669"/>
    <property type="project" value="TreeGrafter"/>
</dbReference>
<dbReference type="InterPro" id="IPR036412">
    <property type="entry name" value="HAD-like_sf"/>
</dbReference>
<dbReference type="NCBIfam" id="TIGR01549">
    <property type="entry name" value="HAD-SF-IA-v1"/>
    <property type="match status" value="1"/>
</dbReference>
<dbReference type="GO" id="GO:0008967">
    <property type="term" value="F:phosphoglycolate phosphatase activity"/>
    <property type="evidence" value="ECO:0007669"/>
    <property type="project" value="TreeGrafter"/>
</dbReference>
<organism evidence="1 3">
    <name type="scientific">Amycolatopsis regifaucium</name>
    <dbReference type="NCBI Taxonomy" id="546365"/>
    <lineage>
        <taxon>Bacteria</taxon>
        <taxon>Bacillati</taxon>
        <taxon>Actinomycetota</taxon>
        <taxon>Actinomycetes</taxon>
        <taxon>Pseudonocardiales</taxon>
        <taxon>Pseudonocardiaceae</taxon>
        <taxon>Amycolatopsis</taxon>
    </lineage>
</organism>
<dbReference type="Pfam" id="PF00702">
    <property type="entry name" value="Hydrolase"/>
    <property type="match status" value="1"/>
</dbReference>
<dbReference type="GO" id="GO:0005829">
    <property type="term" value="C:cytosol"/>
    <property type="evidence" value="ECO:0007669"/>
    <property type="project" value="TreeGrafter"/>
</dbReference>
<proteinExistence type="predicted"/>
<protein>
    <recommendedName>
        <fullName evidence="5">Haloacid dehalogenase</fullName>
    </recommendedName>
</protein>
<evidence type="ECO:0000313" key="2">
    <source>
        <dbReference type="EMBL" id="OKA03892.1"/>
    </source>
</evidence>
<dbReference type="InterPro" id="IPR006439">
    <property type="entry name" value="HAD-SF_hydro_IA"/>
</dbReference>
<comment type="caution">
    <text evidence="1">The sequence shown here is derived from an EMBL/GenBank/DDBJ whole genome shotgun (WGS) entry which is preliminary data.</text>
</comment>
<dbReference type="OrthoDB" id="4547358at2"/>
<evidence type="ECO:0000313" key="4">
    <source>
        <dbReference type="Proteomes" id="UP000186883"/>
    </source>
</evidence>
<dbReference type="CDD" id="cd01427">
    <property type="entry name" value="HAD_like"/>
    <property type="match status" value="1"/>
</dbReference>
<evidence type="ECO:0000313" key="1">
    <source>
        <dbReference type="EMBL" id="KZB84875.1"/>
    </source>
</evidence>
<dbReference type="SUPFAM" id="SSF56784">
    <property type="entry name" value="HAD-like"/>
    <property type="match status" value="1"/>
</dbReference>
<gene>
    <name evidence="2" type="ORF">ATP06_0232150</name>
    <name evidence="1" type="ORF">AVL48_01300</name>
</gene>
<dbReference type="Gene3D" id="3.40.50.1000">
    <property type="entry name" value="HAD superfamily/HAD-like"/>
    <property type="match status" value="1"/>
</dbReference>
<name>A0A154MKP0_9PSEU</name>
<dbReference type="Proteomes" id="UP000186883">
    <property type="component" value="Unassembled WGS sequence"/>
</dbReference>
<reference evidence="1 3" key="1">
    <citation type="submission" date="2015-12" db="EMBL/GenBank/DDBJ databases">
        <title>Amycolatopsis regifaucium genome sequencing and assembly.</title>
        <authorList>
            <person name="Mayilraj S."/>
        </authorList>
    </citation>
    <scope>NUCLEOTIDE SEQUENCE [LARGE SCALE GENOMIC DNA]</scope>
    <source>
        <strain evidence="1 3">GY080</strain>
    </source>
</reference>
<dbReference type="Proteomes" id="UP000076321">
    <property type="component" value="Unassembled WGS sequence"/>
</dbReference>
<dbReference type="AlphaFoldDB" id="A0A154MKP0"/>
<dbReference type="EMBL" id="LQCI01000012">
    <property type="protein sequence ID" value="KZB84875.1"/>
    <property type="molecule type" value="Genomic_DNA"/>
</dbReference>
<sequence>MTTWPLGEVFARTSTVLLDFDGPVCSVFSDFEPVAVAAELQSRLDVVDAPPDAGMFDTLRYIAANRPGEIVKAEAILTDLELRAVQTAEPTPYADAVIRRLHELGRPVIIVSNNSSACVNAYLNHHGLTRFVSGVASRKKPDPALLKPHPHLLREAMQLTESRNVESCVMVGDSVSDVEAARAAGTAAVAYANKPGKRERFGQLHPDAIIDSMSELLDAA</sequence>
<dbReference type="InterPro" id="IPR023214">
    <property type="entry name" value="HAD_sf"/>
</dbReference>
<accession>A0A154MKP0</accession>
<reference evidence="2 4" key="2">
    <citation type="submission" date="2016-11" db="EMBL/GenBank/DDBJ databases">
        <title>Genome sequencing of Amycolatopsis regifaucium.</title>
        <authorList>
            <person name="Mayilraj S."/>
            <person name="Kaur N."/>
        </authorList>
    </citation>
    <scope>NUCLEOTIDE SEQUENCE [LARGE SCALE GENOMIC DNA]</scope>
    <source>
        <strain evidence="2 4">GY080</strain>
    </source>
</reference>
<dbReference type="InterPro" id="IPR050155">
    <property type="entry name" value="HAD-like_hydrolase_sf"/>
</dbReference>
<dbReference type="RefSeq" id="WP_063816518.1">
    <property type="nucleotide sequence ID" value="NZ_FOPQ01000007.1"/>
</dbReference>
<evidence type="ECO:0000313" key="3">
    <source>
        <dbReference type="Proteomes" id="UP000076321"/>
    </source>
</evidence>
<keyword evidence="4" id="KW-1185">Reference proteome</keyword>